<dbReference type="GO" id="GO:0019905">
    <property type="term" value="F:syntaxin binding"/>
    <property type="evidence" value="ECO:0007669"/>
    <property type="project" value="InterPro"/>
</dbReference>
<dbReference type="AlphaFoldDB" id="A0A3B3SVA7"/>
<evidence type="ECO:0000313" key="4">
    <source>
        <dbReference type="Ensembl" id="ENSPKIP00000034061.1"/>
    </source>
</evidence>
<protein>
    <submittedName>
        <fullName evidence="4">Taxilin gamma</fullName>
    </submittedName>
</protein>
<feature type="coiled-coil region" evidence="2">
    <location>
        <begin position="74"/>
        <end position="214"/>
    </location>
</feature>
<dbReference type="PANTHER" id="PTHR16127">
    <property type="entry name" value="TAXILIN"/>
    <property type="match status" value="1"/>
</dbReference>
<evidence type="ECO:0000256" key="1">
    <source>
        <dbReference type="ARBA" id="ARBA00009550"/>
    </source>
</evidence>
<keyword evidence="2" id="KW-0175">Coiled coil</keyword>
<reference evidence="4" key="1">
    <citation type="submission" date="2025-08" db="UniProtKB">
        <authorList>
            <consortium name="Ensembl"/>
        </authorList>
    </citation>
    <scope>IDENTIFICATION</scope>
</reference>
<organism evidence="4 5">
    <name type="scientific">Paramormyrops kingsleyae</name>
    <dbReference type="NCBI Taxonomy" id="1676925"/>
    <lineage>
        <taxon>Eukaryota</taxon>
        <taxon>Metazoa</taxon>
        <taxon>Chordata</taxon>
        <taxon>Craniata</taxon>
        <taxon>Vertebrata</taxon>
        <taxon>Euteleostomi</taxon>
        <taxon>Actinopterygii</taxon>
        <taxon>Neopterygii</taxon>
        <taxon>Teleostei</taxon>
        <taxon>Osteoglossocephala</taxon>
        <taxon>Osteoglossomorpha</taxon>
        <taxon>Osteoglossiformes</taxon>
        <taxon>Mormyridae</taxon>
        <taxon>Paramormyrops</taxon>
    </lineage>
</organism>
<dbReference type="InterPro" id="IPR026183">
    <property type="entry name" value="Taxilin_fam"/>
</dbReference>
<dbReference type="PANTHER" id="PTHR16127:SF14">
    <property type="entry name" value="GAMMA-TAXILIN"/>
    <property type="match status" value="1"/>
</dbReference>
<sequence>MDATEVCGVDVLVQGLSLRCSHHSRGSGEEMPSSSEDSREETSGHRDLADSKKPQDKKELGDEVNVLMDALNTLSSSEEKLAALCKKYADLLEESRGMQKQMKGLQKQQAQMVKEKAQLQGEHSKAVLARSKLENRCRELQRHNRALKEENTLKSREYDERRKEATLHFQATLSEIEEQMEQHSTHNTRLQQENLELADKLKKLVEQYELREEQVDSVFKQKDEEQQLLDSKLQKTTELLRKSEEKHLREIDFLLKEATESRHLCELMKEQESQLKQQLSFYMDKFEDFQSTLSKSNEMFTAFRQEMEKMTKKIKKLEKETTMWRGKWESSSQAVLQMAEEKTLRDRHYASLHAKLERLERLCRALQKERNDLTRKVEVQHGPQTEPGLVDLGHFEPEPEDPTAKSDPQPSEGEVAERGPERGGVGLDPTAPEQT</sequence>
<dbReference type="Proteomes" id="UP000261540">
    <property type="component" value="Unplaced"/>
</dbReference>
<evidence type="ECO:0000313" key="5">
    <source>
        <dbReference type="Proteomes" id="UP000261540"/>
    </source>
</evidence>
<name>A0A3B3SVA7_9TELE</name>
<keyword evidence="5" id="KW-1185">Reference proteome</keyword>
<proteinExistence type="inferred from homology"/>
<dbReference type="GO" id="GO:0051726">
    <property type="term" value="P:regulation of cell cycle"/>
    <property type="evidence" value="ECO:0007669"/>
    <property type="project" value="TreeGrafter"/>
</dbReference>
<feature type="compositionally biased region" description="Basic and acidic residues" evidence="3">
    <location>
        <begin position="36"/>
        <end position="61"/>
    </location>
</feature>
<evidence type="ECO:0000256" key="3">
    <source>
        <dbReference type="SAM" id="MobiDB-lite"/>
    </source>
</evidence>
<accession>A0A3B3SVA7</accession>
<feature type="coiled-coil region" evidence="2">
    <location>
        <begin position="300"/>
        <end position="376"/>
    </location>
</feature>
<dbReference type="GeneTree" id="ENSGT00940000155463"/>
<dbReference type="Ensembl" id="ENSPKIT00000014960.1">
    <property type="protein sequence ID" value="ENSPKIP00000034061.1"/>
    <property type="gene ID" value="ENSPKIG00000013542.1"/>
</dbReference>
<feature type="region of interest" description="Disordered" evidence="3">
    <location>
        <begin position="376"/>
        <end position="435"/>
    </location>
</feature>
<evidence type="ECO:0000256" key="2">
    <source>
        <dbReference type="SAM" id="Coils"/>
    </source>
</evidence>
<dbReference type="Pfam" id="PF09728">
    <property type="entry name" value="Taxilin"/>
    <property type="match status" value="1"/>
</dbReference>
<feature type="region of interest" description="Disordered" evidence="3">
    <location>
        <begin position="21"/>
        <end position="61"/>
    </location>
</feature>
<reference evidence="4" key="2">
    <citation type="submission" date="2025-09" db="UniProtKB">
        <authorList>
            <consortium name="Ensembl"/>
        </authorList>
    </citation>
    <scope>IDENTIFICATION</scope>
</reference>
<comment type="similarity">
    <text evidence="1">Belongs to the taxilin family.</text>
</comment>